<feature type="region of interest" description="Disordered" evidence="1">
    <location>
        <begin position="98"/>
        <end position="118"/>
    </location>
</feature>
<accession>A0AAN7JS48</accession>
<gene>
    <name evidence="2" type="ORF">SAY87_021552</name>
</gene>
<comment type="caution">
    <text evidence="2">The sequence shown here is derived from an EMBL/GenBank/DDBJ whole genome shotgun (WGS) entry which is preliminary data.</text>
</comment>
<evidence type="ECO:0000256" key="1">
    <source>
        <dbReference type="SAM" id="MobiDB-lite"/>
    </source>
</evidence>
<protein>
    <submittedName>
        <fullName evidence="2">Uncharacterized protein</fullName>
    </submittedName>
</protein>
<sequence>MGRGKVPFSWEELPGVSKAATIDQRQHLPPNHKLPLPPCRPSQSLRKIMSFEMQNIPLPPSTFQPPLQAVTPRMCSSIKNAKKDDDPFLVAYRECTKGSREASNSSKRGISRPAGLFRKPMSGLLSCKGSCSVRDGNLIRISHSES</sequence>
<organism evidence="2 3">
    <name type="scientific">Trapa incisa</name>
    <dbReference type="NCBI Taxonomy" id="236973"/>
    <lineage>
        <taxon>Eukaryota</taxon>
        <taxon>Viridiplantae</taxon>
        <taxon>Streptophyta</taxon>
        <taxon>Embryophyta</taxon>
        <taxon>Tracheophyta</taxon>
        <taxon>Spermatophyta</taxon>
        <taxon>Magnoliopsida</taxon>
        <taxon>eudicotyledons</taxon>
        <taxon>Gunneridae</taxon>
        <taxon>Pentapetalae</taxon>
        <taxon>rosids</taxon>
        <taxon>malvids</taxon>
        <taxon>Myrtales</taxon>
        <taxon>Lythraceae</taxon>
        <taxon>Trapa</taxon>
    </lineage>
</organism>
<evidence type="ECO:0000313" key="3">
    <source>
        <dbReference type="Proteomes" id="UP001345219"/>
    </source>
</evidence>
<keyword evidence="3" id="KW-1185">Reference proteome</keyword>
<dbReference type="PANTHER" id="PTHR33696">
    <property type="entry name" value="T22J18.15-RELATED"/>
    <property type="match status" value="1"/>
</dbReference>
<reference evidence="2 3" key="1">
    <citation type="journal article" date="2023" name="Hortic Res">
        <title>Pangenome of water caltrop reveals structural variations and asymmetric subgenome divergence after allopolyploidization.</title>
        <authorList>
            <person name="Zhang X."/>
            <person name="Chen Y."/>
            <person name="Wang L."/>
            <person name="Yuan Y."/>
            <person name="Fang M."/>
            <person name="Shi L."/>
            <person name="Lu R."/>
            <person name="Comes H.P."/>
            <person name="Ma Y."/>
            <person name="Chen Y."/>
            <person name="Huang G."/>
            <person name="Zhou Y."/>
            <person name="Zheng Z."/>
            <person name="Qiu Y."/>
        </authorList>
    </citation>
    <scope>NUCLEOTIDE SEQUENCE [LARGE SCALE GENOMIC DNA]</scope>
    <source>
        <tissue evidence="2">Roots</tissue>
    </source>
</reference>
<dbReference type="PANTHER" id="PTHR33696:SF3">
    <property type="entry name" value="FLZ-TYPE DOMAIN-CONTAINING PROTEIN"/>
    <property type="match status" value="1"/>
</dbReference>
<name>A0AAN7JS48_9MYRT</name>
<dbReference type="EMBL" id="JAXIOK010000016">
    <property type="protein sequence ID" value="KAK4752754.1"/>
    <property type="molecule type" value="Genomic_DNA"/>
</dbReference>
<dbReference type="AlphaFoldDB" id="A0AAN7JS48"/>
<dbReference type="Proteomes" id="UP001345219">
    <property type="component" value="Chromosome 16"/>
</dbReference>
<evidence type="ECO:0000313" key="2">
    <source>
        <dbReference type="EMBL" id="KAK4752754.1"/>
    </source>
</evidence>
<proteinExistence type="predicted"/>